<dbReference type="PROSITE" id="PS50022">
    <property type="entry name" value="FA58C_3"/>
    <property type="match status" value="1"/>
</dbReference>
<organism evidence="4">
    <name type="scientific">Hexamita inflata</name>
    <dbReference type="NCBI Taxonomy" id="28002"/>
    <lineage>
        <taxon>Eukaryota</taxon>
        <taxon>Metamonada</taxon>
        <taxon>Diplomonadida</taxon>
        <taxon>Hexamitidae</taxon>
        <taxon>Hexamitinae</taxon>
        <taxon>Hexamita</taxon>
    </lineage>
</organism>
<dbReference type="SUPFAM" id="SSF49785">
    <property type="entry name" value="Galactose-binding domain-like"/>
    <property type="match status" value="1"/>
</dbReference>
<evidence type="ECO:0000259" key="3">
    <source>
        <dbReference type="PROSITE" id="PS50022"/>
    </source>
</evidence>
<dbReference type="InterPro" id="IPR032675">
    <property type="entry name" value="LRR_dom_sf"/>
</dbReference>
<dbReference type="SMART" id="SM00365">
    <property type="entry name" value="LRR_SD22"/>
    <property type="match status" value="8"/>
</dbReference>
<sequence length="546" mass="62547">MAEVQVAEVPVNSTQNVFKLSKDLGYVTRSATNQQSMFEVNQSFLDGSHSCRWMPLYQEIEGQEIEINYIEFDFHKQILIREIITQGCDDNWVTSYDVKYLKDGEWCQGGKFAGNTDTQTKVFRHTSIITDKLRIFPIVFNDWMSLRIDVAVSEDLTQADDSISDEDNKLALANIYNRQMIDKFEQGVYTHKVAVQTIQEDDVKKLQGLPYGKWAKFAITQNGNLLIFCYNGQEVLDQINAFKPELKTICQEYRSLTIDFCSDEVEELGFLQELKIQRLKLKQCQNVIFTQNPGVIVLDTERCYIKRIDGIQNWKQLQELYLSGNRLDNIEYFTGLTNIMQLILKDNQITNIDSLSGMKNMKQLNLSNNKITNIDSLADMTKLIDLRISENHLSDISALTGLINLKILDLAKNQIIKIDSIKFLLNISTLTLSYNQIENIDILKNLTNITVLLLNNNQISSIDVLATLSSIKSLALSFNQISDIHSLKELQNLTYLLISNNKITNIEPLKNLIGLKLLNLSSNFIKDFSALENHPSFAQYQLQDQK</sequence>
<dbReference type="AlphaFoldDB" id="A0AA86TSG2"/>
<dbReference type="InterPro" id="IPR001611">
    <property type="entry name" value="Leu-rich_rpt"/>
</dbReference>
<comment type="caution">
    <text evidence="4">The sequence shown here is derived from an EMBL/GenBank/DDBJ whole genome shotgun (WGS) entry which is preliminary data.</text>
</comment>
<evidence type="ECO:0000313" key="6">
    <source>
        <dbReference type="Proteomes" id="UP001642409"/>
    </source>
</evidence>
<keyword evidence="6" id="KW-1185">Reference proteome</keyword>
<dbReference type="EMBL" id="CAXDID020000446">
    <property type="protein sequence ID" value="CAL6092640.1"/>
    <property type="molecule type" value="Genomic_DNA"/>
</dbReference>
<dbReference type="PANTHER" id="PTHR46652">
    <property type="entry name" value="LEUCINE-RICH REPEAT AND IQ DOMAIN-CONTAINING PROTEIN 1-RELATED"/>
    <property type="match status" value="1"/>
</dbReference>
<dbReference type="PANTHER" id="PTHR46652:SF3">
    <property type="entry name" value="LEUCINE-RICH REPEAT-CONTAINING PROTEIN 9"/>
    <property type="match status" value="1"/>
</dbReference>
<evidence type="ECO:0000313" key="5">
    <source>
        <dbReference type="EMBL" id="CAL6092640.1"/>
    </source>
</evidence>
<evidence type="ECO:0000313" key="4">
    <source>
        <dbReference type="EMBL" id="CAI9926725.1"/>
    </source>
</evidence>
<dbReference type="EMBL" id="CATOUU010000370">
    <property type="protein sequence ID" value="CAI9926725.1"/>
    <property type="molecule type" value="Genomic_DNA"/>
</dbReference>
<reference evidence="5 6" key="2">
    <citation type="submission" date="2024-07" db="EMBL/GenBank/DDBJ databases">
        <authorList>
            <person name="Akdeniz Z."/>
        </authorList>
    </citation>
    <scope>NUCLEOTIDE SEQUENCE [LARGE SCALE GENOMIC DNA]</scope>
</reference>
<protein>
    <submittedName>
        <fullName evidence="4">Leucine-rich repeat domain-containing protein</fullName>
    </submittedName>
    <submittedName>
        <fullName evidence="5">Leucine-rich_repeat domain-containing protein</fullName>
    </submittedName>
</protein>
<reference evidence="4" key="1">
    <citation type="submission" date="2023-06" db="EMBL/GenBank/DDBJ databases">
        <authorList>
            <person name="Kurt Z."/>
        </authorList>
    </citation>
    <scope>NUCLEOTIDE SEQUENCE</scope>
</reference>
<evidence type="ECO:0000256" key="1">
    <source>
        <dbReference type="ARBA" id="ARBA00022614"/>
    </source>
</evidence>
<dbReference type="InterPro" id="IPR025875">
    <property type="entry name" value="Leu-rich_rpt_4"/>
</dbReference>
<dbReference type="Gene3D" id="2.60.120.260">
    <property type="entry name" value="Galactose-binding domain-like"/>
    <property type="match status" value="1"/>
</dbReference>
<dbReference type="InterPro" id="IPR008979">
    <property type="entry name" value="Galactose-bd-like_sf"/>
</dbReference>
<feature type="domain" description="F5/8 type C" evidence="3">
    <location>
        <begin position="13"/>
        <end position="153"/>
    </location>
</feature>
<dbReference type="SUPFAM" id="SSF52058">
    <property type="entry name" value="L domain-like"/>
    <property type="match status" value="1"/>
</dbReference>
<gene>
    <name evidence="4" type="ORF">HINF_LOCUS14370</name>
    <name evidence="5" type="ORF">HINF_LOCUS66362</name>
</gene>
<dbReference type="PROSITE" id="PS51450">
    <property type="entry name" value="LRR"/>
    <property type="match status" value="10"/>
</dbReference>
<dbReference type="InterPro" id="IPR003591">
    <property type="entry name" value="Leu-rich_rpt_typical-subtyp"/>
</dbReference>
<dbReference type="Proteomes" id="UP001642409">
    <property type="component" value="Unassembled WGS sequence"/>
</dbReference>
<proteinExistence type="predicted"/>
<accession>A0AA86TSG2</accession>
<dbReference type="InterPro" id="IPR000421">
    <property type="entry name" value="FA58C"/>
</dbReference>
<dbReference type="SMART" id="SM00369">
    <property type="entry name" value="LRR_TYP"/>
    <property type="match status" value="8"/>
</dbReference>
<name>A0AA86TSG2_9EUKA</name>
<dbReference type="Pfam" id="PF00754">
    <property type="entry name" value="F5_F8_type_C"/>
    <property type="match status" value="1"/>
</dbReference>
<dbReference type="Gene3D" id="3.80.10.10">
    <property type="entry name" value="Ribonuclease Inhibitor"/>
    <property type="match status" value="1"/>
</dbReference>
<dbReference type="Pfam" id="PF12799">
    <property type="entry name" value="LRR_4"/>
    <property type="match status" value="3"/>
</dbReference>
<keyword evidence="1" id="KW-0433">Leucine-rich repeat</keyword>
<dbReference type="InterPro" id="IPR050836">
    <property type="entry name" value="SDS22/Internalin_LRR"/>
</dbReference>
<evidence type="ECO:0000256" key="2">
    <source>
        <dbReference type="ARBA" id="ARBA00022737"/>
    </source>
</evidence>
<keyword evidence="2" id="KW-0677">Repeat</keyword>